<dbReference type="Pfam" id="PF03783">
    <property type="entry name" value="CsgG"/>
    <property type="match status" value="1"/>
</dbReference>
<dbReference type="SUPFAM" id="SSF48452">
    <property type="entry name" value="TPR-like"/>
    <property type="match status" value="1"/>
</dbReference>
<evidence type="ECO:0000313" key="2">
    <source>
        <dbReference type="Proteomes" id="UP001416858"/>
    </source>
</evidence>
<gene>
    <name evidence="1" type="ORF">Rcae01_02738</name>
</gene>
<dbReference type="SUPFAM" id="SSF50965">
    <property type="entry name" value="Galactose oxidase, central domain"/>
    <property type="match status" value="1"/>
</dbReference>
<sequence>MPLRMLPLVVFTLIGTVFALIGTVVSAEPISVAITTTLRDSQTQTQQDRANAFLDLLEFQLSQNDSIIVVERMRIETAIQEQLISQTLGTPQHEGTPFGKLLSADLILNAQFLSAEGEIDSTRMIVRVVEVKTGTIRGVSIAAVDEISVEESAVNTARYLSAVVESPSEAAISVAVAAFQCEARFVRLRPLELGIRDMLTAELLNHRRFHVLQRSQMSELVREMELIQAGFVELTSLPVKMPERSAGYFVTGTLNEHNTNGSLQIEVSGQVTQAGQQEPIHAFGFQTTPNQLPHELSLAAIKIAGVLSKASRLPEPARLAEHHRSAGAARDETKRLLDQVLRDLYRFRPRSPSSGGERSFRVPGIDLREKVDANALKYESRGYWASVVSADTPLGTHLLRKSIDRLETILFIDPDHAVAAYALAFCFSHHIDGIVNHERAGELLRQVTRQNPNSDLAAAALHLLSGIGRHHAFGISRPVDPNLSRMSTENVRFAFERMPPQHRDYRWGRILNLLSARYLQPEDIQSLMPVLRIAAKRIDEVDDAMVKRLLATESSRIARLLDTPESEALIANWTSDENRWKRHAGCLYFAESAAREREYEEAAKWYEQAAIGFAGMKEHAERHAFENLLIHAAEYWRRADRVDTAMKVLDSFSPSLPRSLNRGYYDLQRGYCLQQLGQNEQAVATWVRAAESVPHLINQASVAGAIKSAGGVPLNLDREINVRYLANADKLPKSCVALATDGSRIFCGGRGKQGYQCFAFDIATESWATIKAEIGRITCMDSDAGSLWVGTDDEGLYRYDITSQQWHHWGLDESLPDLHIESLRTVANECYVGVGTARGGGLVKITNDGSVTIFEGKNAPDQAPTHIIVSDDKILARSIQSIRQYDRKTETWSPLELTSLKSPFLFPAEIGYWASTSQRELYPLDQPGIPEDWFKQAWYPHGRQKAGYQVKFLIEHKDEIWFGGTPYEKFLCSGLYRVNKHTGDFSMYGPRDGFKMDGYYSSDDGVWAADRLWIATHAGLAEVTKRPHVFEVQSSDN</sequence>
<name>A0ABP9VQ18_9BACT</name>
<dbReference type="Gene3D" id="2.130.10.10">
    <property type="entry name" value="YVTN repeat-like/Quinoprotein amine dehydrogenase"/>
    <property type="match status" value="1"/>
</dbReference>
<evidence type="ECO:0000313" key="1">
    <source>
        <dbReference type="EMBL" id="GAA5507283.1"/>
    </source>
</evidence>
<proteinExistence type="predicted"/>
<dbReference type="InterPro" id="IPR015943">
    <property type="entry name" value="WD40/YVTN_repeat-like_dom_sf"/>
</dbReference>
<evidence type="ECO:0008006" key="3">
    <source>
        <dbReference type="Google" id="ProtNLM"/>
    </source>
</evidence>
<dbReference type="InterPro" id="IPR011043">
    <property type="entry name" value="Gal_Oxase/kelch_b-propeller"/>
</dbReference>
<dbReference type="EMBL" id="BAABRO010000005">
    <property type="protein sequence ID" value="GAA5507283.1"/>
    <property type="molecule type" value="Genomic_DNA"/>
</dbReference>
<protein>
    <recommendedName>
        <fullName evidence="3">Curli production assembly/transport component CsgG</fullName>
    </recommendedName>
</protein>
<keyword evidence="2" id="KW-1185">Reference proteome</keyword>
<dbReference type="RefSeq" id="WP_345684158.1">
    <property type="nucleotide sequence ID" value="NZ_BAABRO010000005.1"/>
</dbReference>
<organism evidence="1 2">
    <name type="scientific">Novipirellula caenicola</name>
    <dbReference type="NCBI Taxonomy" id="1536901"/>
    <lineage>
        <taxon>Bacteria</taxon>
        <taxon>Pseudomonadati</taxon>
        <taxon>Planctomycetota</taxon>
        <taxon>Planctomycetia</taxon>
        <taxon>Pirellulales</taxon>
        <taxon>Pirellulaceae</taxon>
        <taxon>Novipirellula</taxon>
    </lineage>
</organism>
<dbReference type="InterPro" id="IPR005534">
    <property type="entry name" value="Curli_assmbl/transp-comp_CsgG"/>
</dbReference>
<dbReference type="Gene3D" id="1.25.40.10">
    <property type="entry name" value="Tetratricopeptide repeat domain"/>
    <property type="match status" value="1"/>
</dbReference>
<accession>A0ABP9VQ18</accession>
<dbReference type="Proteomes" id="UP001416858">
    <property type="component" value="Unassembled WGS sequence"/>
</dbReference>
<reference evidence="1 2" key="1">
    <citation type="submission" date="2024-02" db="EMBL/GenBank/DDBJ databases">
        <title>Rhodopirellula caenicola NBRC 110016.</title>
        <authorList>
            <person name="Ichikawa N."/>
            <person name="Katano-Makiyama Y."/>
            <person name="Hidaka K."/>
        </authorList>
    </citation>
    <scope>NUCLEOTIDE SEQUENCE [LARGE SCALE GENOMIC DNA]</scope>
    <source>
        <strain evidence="1 2">NBRC 110016</strain>
    </source>
</reference>
<dbReference type="InterPro" id="IPR011990">
    <property type="entry name" value="TPR-like_helical_dom_sf"/>
</dbReference>
<dbReference type="Gene3D" id="3.40.50.10610">
    <property type="entry name" value="ABC-type transport auxiliary lipoprotein component"/>
    <property type="match status" value="1"/>
</dbReference>
<comment type="caution">
    <text evidence="1">The sequence shown here is derived from an EMBL/GenBank/DDBJ whole genome shotgun (WGS) entry which is preliminary data.</text>
</comment>